<evidence type="ECO:0000313" key="2">
    <source>
        <dbReference type="EMBL" id="MBB6691680.1"/>
    </source>
</evidence>
<comment type="caution">
    <text evidence="2">The sequence shown here is derived from an EMBL/GenBank/DDBJ whole genome shotgun (WGS) entry which is preliminary data.</text>
</comment>
<dbReference type="Pfam" id="PF00570">
    <property type="entry name" value="HRDC"/>
    <property type="match status" value="1"/>
</dbReference>
<sequence length="331" mass="38484">MEIVFLNRFERTEGTADTERGQVFIGEEQGTWSSGWHSLPDQGEAKQDVWYEGMSWEELLASFRHGVARKMREGFRPLLDGMLEDAPFWERRPPLPALLQCYADQFDMSEALEPLRLWRRAKSAEEKRTAYLIATNRELQSLAVYVPRTLEELKQIPGFGHKKIERYGTELLELVRELPRDHEFPLDWVASVVSDETLAEWTFKQKEEKYGKSLTSVQEKKKLLAGIRQGHSLAELEKEMGISRRLLLERIDRLDEEGYDVLPLVEQELSAVDAAEIDEAEKAMGELGDKFLKPLYQRLYAEGDGAGETERNYEKLRMLRIRFRRTRQSAV</sequence>
<keyword evidence="3" id="KW-1185">Reference proteome</keyword>
<dbReference type="RefSeq" id="WP_185135671.1">
    <property type="nucleotide sequence ID" value="NZ_BORM01000019.1"/>
</dbReference>
<accession>A0A841U0N4</accession>
<dbReference type="AlphaFoldDB" id="A0A841U0N4"/>
<organism evidence="2 3">
    <name type="scientific">Cohnella xylanilytica</name>
    <dbReference type="NCBI Taxonomy" id="557555"/>
    <lineage>
        <taxon>Bacteria</taxon>
        <taxon>Bacillati</taxon>
        <taxon>Bacillota</taxon>
        <taxon>Bacilli</taxon>
        <taxon>Bacillales</taxon>
        <taxon>Paenibacillaceae</taxon>
        <taxon>Cohnella</taxon>
    </lineage>
</organism>
<dbReference type="PROSITE" id="PS50967">
    <property type="entry name" value="HRDC"/>
    <property type="match status" value="1"/>
</dbReference>
<gene>
    <name evidence="2" type="ORF">H7B90_09730</name>
</gene>
<dbReference type="InterPro" id="IPR044876">
    <property type="entry name" value="HRDC_dom_sf"/>
</dbReference>
<dbReference type="InterPro" id="IPR002121">
    <property type="entry name" value="HRDC_dom"/>
</dbReference>
<evidence type="ECO:0000313" key="3">
    <source>
        <dbReference type="Proteomes" id="UP000553776"/>
    </source>
</evidence>
<dbReference type="Gene3D" id="1.10.150.80">
    <property type="entry name" value="HRDC domain"/>
    <property type="match status" value="1"/>
</dbReference>
<dbReference type="SUPFAM" id="SSF47819">
    <property type="entry name" value="HRDC-like"/>
    <property type="match status" value="1"/>
</dbReference>
<evidence type="ECO:0000259" key="1">
    <source>
        <dbReference type="PROSITE" id="PS50967"/>
    </source>
</evidence>
<dbReference type="EMBL" id="JACJVR010000032">
    <property type="protein sequence ID" value="MBB6691680.1"/>
    <property type="molecule type" value="Genomic_DNA"/>
</dbReference>
<dbReference type="Proteomes" id="UP000553776">
    <property type="component" value="Unassembled WGS sequence"/>
</dbReference>
<feature type="domain" description="HRDC" evidence="1">
    <location>
        <begin position="105"/>
        <end position="185"/>
    </location>
</feature>
<protein>
    <submittedName>
        <fullName evidence="2">HRDC domain-containing protein</fullName>
    </submittedName>
</protein>
<name>A0A841U0N4_9BACL</name>
<reference evidence="2 3" key="1">
    <citation type="submission" date="2020-08" db="EMBL/GenBank/DDBJ databases">
        <title>Cohnella phylogeny.</title>
        <authorList>
            <person name="Dunlap C."/>
        </authorList>
    </citation>
    <scope>NUCLEOTIDE SEQUENCE [LARGE SCALE GENOMIC DNA]</scope>
    <source>
        <strain evidence="2 3">DSM 25239</strain>
    </source>
</reference>
<dbReference type="InterPro" id="IPR010997">
    <property type="entry name" value="HRDC-like_sf"/>
</dbReference>
<dbReference type="GO" id="GO:0000166">
    <property type="term" value="F:nucleotide binding"/>
    <property type="evidence" value="ECO:0007669"/>
    <property type="project" value="InterPro"/>
</dbReference>
<dbReference type="SMART" id="SM00341">
    <property type="entry name" value="HRDC"/>
    <property type="match status" value="1"/>
</dbReference>
<proteinExistence type="predicted"/>
<dbReference type="GO" id="GO:0003676">
    <property type="term" value="F:nucleic acid binding"/>
    <property type="evidence" value="ECO:0007669"/>
    <property type="project" value="InterPro"/>
</dbReference>